<evidence type="ECO:0000313" key="10">
    <source>
        <dbReference type="EMBL" id="KAH3686472.1"/>
    </source>
</evidence>
<dbReference type="AlphaFoldDB" id="A0A9P8QBH1"/>
<evidence type="ECO:0000256" key="1">
    <source>
        <dbReference type="ARBA" id="ARBA00004123"/>
    </source>
</evidence>
<comment type="subcellular location">
    <subcellularLocation>
        <location evidence="1 7">Nucleus</location>
    </subcellularLocation>
</comment>
<organism evidence="10 11">
    <name type="scientific">Wickerhamomyces pijperi</name>
    <name type="common">Yeast</name>
    <name type="synonym">Pichia pijperi</name>
    <dbReference type="NCBI Taxonomy" id="599730"/>
    <lineage>
        <taxon>Eukaryota</taxon>
        <taxon>Fungi</taxon>
        <taxon>Dikarya</taxon>
        <taxon>Ascomycota</taxon>
        <taxon>Saccharomycotina</taxon>
        <taxon>Saccharomycetes</taxon>
        <taxon>Phaffomycetales</taxon>
        <taxon>Wickerhamomycetaceae</taxon>
        <taxon>Wickerhamomyces</taxon>
    </lineage>
</organism>
<dbReference type="GO" id="GO:0030915">
    <property type="term" value="C:Smc5-Smc6 complex"/>
    <property type="evidence" value="ECO:0007669"/>
    <property type="project" value="UniProtKB-UniRule"/>
</dbReference>
<comment type="caution">
    <text evidence="10">The sequence shown here is derived from an EMBL/GenBank/DDBJ whole genome shotgun (WGS) entry which is preliminary data.</text>
</comment>
<proteinExistence type="inferred from homology"/>
<dbReference type="InterPro" id="IPR014854">
    <property type="entry name" value="Nse4_C"/>
</dbReference>
<keyword evidence="6 7" id="KW-0539">Nucleus</keyword>
<evidence type="ECO:0000256" key="2">
    <source>
        <dbReference type="ARBA" id="ARBA00008997"/>
    </source>
</evidence>
<comment type="similarity">
    <text evidence="2 7">Belongs to the NSE4 family.</text>
</comment>
<dbReference type="Proteomes" id="UP000774326">
    <property type="component" value="Unassembled WGS sequence"/>
</dbReference>
<evidence type="ECO:0000313" key="11">
    <source>
        <dbReference type="Proteomes" id="UP000774326"/>
    </source>
</evidence>
<keyword evidence="4 7" id="KW-0233">DNA recombination</keyword>
<evidence type="ECO:0000256" key="4">
    <source>
        <dbReference type="ARBA" id="ARBA00023172"/>
    </source>
</evidence>
<feature type="region of interest" description="Disordered" evidence="8">
    <location>
        <begin position="1"/>
        <end position="70"/>
    </location>
</feature>
<comment type="function">
    <text evidence="7">Component of the SMC5-SMC6 complex, that promotes sister chromatid alignment after DNA damage and facilitates double-stranded DNA breaks (DSBs) repair via homologous recombination between sister chromatids.</text>
</comment>
<keyword evidence="11" id="KW-1185">Reference proteome</keyword>
<feature type="domain" description="Non-structural maintenance of chromosome element 4 C-terminal" evidence="9">
    <location>
        <begin position="283"/>
        <end position="373"/>
    </location>
</feature>
<accession>A0A9P8QBH1</accession>
<dbReference type="GO" id="GO:0006310">
    <property type="term" value="P:DNA recombination"/>
    <property type="evidence" value="ECO:0007669"/>
    <property type="project" value="UniProtKB-UniRule"/>
</dbReference>
<dbReference type="PANTHER" id="PTHR16140:SF0">
    <property type="entry name" value="NON-STRUCTURAL MAINTENANCE OF CHROMOSOMES ELEMENT 4"/>
    <property type="match status" value="1"/>
</dbReference>
<evidence type="ECO:0000256" key="6">
    <source>
        <dbReference type="ARBA" id="ARBA00023242"/>
    </source>
</evidence>
<sequence>MAKRNYNESDSEESPSQPRNKSRRIDAESEGEQEDEEEEESGEEDSSSGEEEEDDEEEDEEEDDQLDDDEKQRLEQKILSNSRNISNHLLSFRVKAARAGGLEGIQKTIEEMNANFDNYVNIKGDNKTIENIDSRNLFEAAGQANTAIRNIKLGSTADKIDPESFARRIKHYLLKDGLVDADDEDEYLREKHDFQFYNWFRVGTYLHTRGNAISRTPSSLLEILKFEKKDKVFKPRAKKDVLAAKTTAESVSATDINENSINQTPNQVAHCFAVLKEKSPNQPINIFRYFINPRSFGQSVENMFYVSFLIRDGKLKLDVDKDGYPTVQVIPATTSMDEAQRRNSKASNHLIFQLEYDSWAYLVKELNITESYLPDRGTVH</sequence>
<keyword evidence="5 7" id="KW-0234">DNA repair</keyword>
<dbReference type="InterPro" id="IPR027786">
    <property type="entry name" value="Nse4/EID"/>
</dbReference>
<evidence type="ECO:0000256" key="5">
    <source>
        <dbReference type="ARBA" id="ARBA00023204"/>
    </source>
</evidence>
<keyword evidence="3 7" id="KW-0227">DNA damage</keyword>
<gene>
    <name evidence="10" type="ORF">WICPIJ_002559</name>
</gene>
<evidence type="ECO:0000256" key="8">
    <source>
        <dbReference type="SAM" id="MobiDB-lite"/>
    </source>
</evidence>
<dbReference type="GO" id="GO:0005634">
    <property type="term" value="C:nucleus"/>
    <property type="evidence" value="ECO:0007669"/>
    <property type="project" value="UniProtKB-SubCell"/>
</dbReference>
<feature type="compositionally biased region" description="Acidic residues" evidence="8">
    <location>
        <begin position="28"/>
        <end position="69"/>
    </location>
</feature>
<reference evidence="10" key="2">
    <citation type="submission" date="2021-01" db="EMBL/GenBank/DDBJ databases">
        <authorList>
            <person name="Schikora-Tamarit M.A."/>
        </authorList>
    </citation>
    <scope>NUCLEOTIDE SEQUENCE</scope>
    <source>
        <strain evidence="10">CBS2887</strain>
    </source>
</reference>
<evidence type="ECO:0000259" key="9">
    <source>
        <dbReference type="Pfam" id="PF08743"/>
    </source>
</evidence>
<dbReference type="GO" id="GO:0006281">
    <property type="term" value="P:DNA repair"/>
    <property type="evidence" value="ECO:0007669"/>
    <property type="project" value="UniProtKB-UniRule"/>
</dbReference>
<dbReference type="Pfam" id="PF08743">
    <property type="entry name" value="Nse4_C"/>
    <property type="match status" value="1"/>
</dbReference>
<dbReference type="OrthoDB" id="361242at2759"/>
<evidence type="ECO:0000256" key="3">
    <source>
        <dbReference type="ARBA" id="ARBA00022763"/>
    </source>
</evidence>
<protein>
    <recommendedName>
        <fullName evidence="7">Non-structural maintenance of chromosomes element 4</fullName>
    </recommendedName>
</protein>
<dbReference type="EMBL" id="JAEUBG010001424">
    <property type="protein sequence ID" value="KAH3686472.1"/>
    <property type="molecule type" value="Genomic_DNA"/>
</dbReference>
<reference evidence="10" key="1">
    <citation type="journal article" date="2021" name="Open Biol.">
        <title>Shared evolutionary footprints suggest mitochondrial oxidative damage underlies multiple complex I losses in fungi.</title>
        <authorList>
            <person name="Schikora-Tamarit M.A."/>
            <person name="Marcet-Houben M."/>
            <person name="Nosek J."/>
            <person name="Gabaldon T."/>
        </authorList>
    </citation>
    <scope>NUCLEOTIDE SEQUENCE</scope>
    <source>
        <strain evidence="10">CBS2887</strain>
    </source>
</reference>
<evidence type="ECO:0000256" key="7">
    <source>
        <dbReference type="RuleBase" id="RU365071"/>
    </source>
</evidence>
<comment type="subunit">
    <text evidence="7">Component of the SMC5-SMC6 complex.</text>
</comment>
<dbReference type="PANTHER" id="PTHR16140">
    <property type="entry name" value="NON-STRUCTURAL MAINTENANCE OF CHROMOSOMES ELEMENT 4"/>
    <property type="match status" value="1"/>
</dbReference>
<name>A0A9P8QBH1_WICPI</name>